<dbReference type="InterPro" id="IPR000868">
    <property type="entry name" value="Isochorismatase-like_dom"/>
</dbReference>
<dbReference type="PANTHER" id="PTHR47297:SF3">
    <property type="entry name" value="NICOTINAMIDASE 1"/>
    <property type="match status" value="1"/>
</dbReference>
<dbReference type="Proteomes" id="UP000002051">
    <property type="component" value="Chromosome 8"/>
</dbReference>
<comment type="similarity">
    <text evidence="1">Belongs to the isochorismatase family.</text>
</comment>
<keyword evidence="3" id="KW-0378">Hydrolase</keyword>
<dbReference type="CDD" id="cd00431">
    <property type="entry name" value="cysteine_hydrolases"/>
    <property type="match status" value="1"/>
</dbReference>
<dbReference type="EMBL" id="CM001224">
    <property type="protein sequence ID" value="KEH20134.1"/>
    <property type="molecule type" value="Genomic_DNA"/>
</dbReference>
<dbReference type="OrthoDB" id="2013482at2759"/>
<dbReference type="PANTHER" id="PTHR47297">
    <property type="match status" value="1"/>
</dbReference>
<evidence type="ECO:0000259" key="2">
    <source>
        <dbReference type="Pfam" id="PF00857"/>
    </source>
</evidence>
<evidence type="ECO:0000313" key="4">
    <source>
        <dbReference type="EnsemblPlants" id="KEH20134"/>
    </source>
</evidence>
<feature type="domain" description="Isochorismatase-like" evidence="2">
    <location>
        <begin position="33"/>
        <end position="216"/>
    </location>
</feature>
<protein>
    <submittedName>
        <fullName evidence="3">Isochorismatase hydrolase family protein</fullName>
    </submittedName>
</protein>
<dbReference type="Gene3D" id="3.40.50.850">
    <property type="entry name" value="Isochorismatase-like"/>
    <property type="match status" value="1"/>
</dbReference>
<sequence length="252" mass="27875">MGSESQSPTLELVKEEIPVKQQPLLLSDNFKTGLVLVDLVNGFCTVGSGNFVILFFPFNAPKEHDEKISKMVENSVKLSKKFAEKNWPIFAYLDSHHPDIPEPPYPSHCLIGSDESKLVPDLLWLENDPNATLRKKDCIDGFIGSYEKDGSNVFVDWVKSNQIKQVLVCGICTDICVLDFTCSVLSARNRGFLSPLENVIVASQACATYDLPLHVAKASKDLVSHPQELMHHVALYIAVGRGAQIASEVSFE</sequence>
<dbReference type="Pfam" id="PF00857">
    <property type="entry name" value="Isochorismatase"/>
    <property type="match status" value="1"/>
</dbReference>
<name>A0A072TRI8_MEDTR</name>
<proteinExistence type="inferred from homology"/>
<keyword evidence="5" id="KW-1185">Reference proteome</keyword>
<dbReference type="HOGENOM" id="CLU_100758_0_0_1"/>
<gene>
    <name evidence="4" type="primary">11423702</name>
    <name evidence="3" type="ordered locus">MTR_8g068830</name>
</gene>
<dbReference type="ExpressionAtlas" id="A0A072TRI8">
    <property type="expression patterns" value="differential"/>
</dbReference>
<dbReference type="InterPro" id="IPR044717">
    <property type="entry name" value="NIC1"/>
</dbReference>
<evidence type="ECO:0000313" key="3">
    <source>
        <dbReference type="EMBL" id="KEH20134.1"/>
    </source>
</evidence>
<organism evidence="3 5">
    <name type="scientific">Medicago truncatula</name>
    <name type="common">Barrel medic</name>
    <name type="synonym">Medicago tribuloides</name>
    <dbReference type="NCBI Taxonomy" id="3880"/>
    <lineage>
        <taxon>Eukaryota</taxon>
        <taxon>Viridiplantae</taxon>
        <taxon>Streptophyta</taxon>
        <taxon>Embryophyta</taxon>
        <taxon>Tracheophyta</taxon>
        <taxon>Spermatophyta</taxon>
        <taxon>Magnoliopsida</taxon>
        <taxon>eudicotyledons</taxon>
        <taxon>Gunneridae</taxon>
        <taxon>Pentapetalae</taxon>
        <taxon>rosids</taxon>
        <taxon>fabids</taxon>
        <taxon>Fabales</taxon>
        <taxon>Fabaceae</taxon>
        <taxon>Papilionoideae</taxon>
        <taxon>50 kb inversion clade</taxon>
        <taxon>NPAAA clade</taxon>
        <taxon>Hologalegina</taxon>
        <taxon>IRL clade</taxon>
        <taxon>Trifolieae</taxon>
        <taxon>Medicago</taxon>
    </lineage>
</organism>
<dbReference type="STRING" id="3880.A0A072TRI8"/>
<dbReference type="SUPFAM" id="SSF52499">
    <property type="entry name" value="Isochorismatase-like hydrolases"/>
    <property type="match status" value="1"/>
</dbReference>
<dbReference type="EnsemblPlants" id="KEH20134">
    <property type="protein sequence ID" value="KEH20134"/>
    <property type="gene ID" value="MTR_8g068830"/>
</dbReference>
<dbReference type="GO" id="GO:0019365">
    <property type="term" value="P:pyridine nucleotide salvage"/>
    <property type="evidence" value="ECO:0000318"/>
    <property type="project" value="GO_Central"/>
</dbReference>
<reference evidence="3 5" key="1">
    <citation type="journal article" date="2011" name="Nature">
        <title>The Medicago genome provides insight into the evolution of rhizobial symbioses.</title>
        <authorList>
            <person name="Young N.D."/>
            <person name="Debelle F."/>
            <person name="Oldroyd G.E."/>
            <person name="Geurts R."/>
            <person name="Cannon S.B."/>
            <person name="Udvardi M.K."/>
            <person name="Benedito V.A."/>
            <person name="Mayer K.F."/>
            <person name="Gouzy J."/>
            <person name="Schoof H."/>
            <person name="Van de Peer Y."/>
            <person name="Proost S."/>
            <person name="Cook D.R."/>
            <person name="Meyers B.C."/>
            <person name="Spannagl M."/>
            <person name="Cheung F."/>
            <person name="De Mita S."/>
            <person name="Krishnakumar V."/>
            <person name="Gundlach H."/>
            <person name="Zhou S."/>
            <person name="Mudge J."/>
            <person name="Bharti A.K."/>
            <person name="Murray J.D."/>
            <person name="Naoumkina M.A."/>
            <person name="Rosen B."/>
            <person name="Silverstein K.A."/>
            <person name="Tang H."/>
            <person name="Rombauts S."/>
            <person name="Zhao P.X."/>
            <person name="Zhou P."/>
            <person name="Barbe V."/>
            <person name="Bardou P."/>
            <person name="Bechner M."/>
            <person name="Bellec A."/>
            <person name="Berger A."/>
            <person name="Berges H."/>
            <person name="Bidwell S."/>
            <person name="Bisseling T."/>
            <person name="Choisne N."/>
            <person name="Couloux A."/>
            <person name="Denny R."/>
            <person name="Deshpande S."/>
            <person name="Dai X."/>
            <person name="Doyle J.J."/>
            <person name="Dudez A.M."/>
            <person name="Farmer A.D."/>
            <person name="Fouteau S."/>
            <person name="Franken C."/>
            <person name="Gibelin C."/>
            <person name="Gish J."/>
            <person name="Goldstein S."/>
            <person name="Gonzalez A.J."/>
            <person name="Green P.J."/>
            <person name="Hallab A."/>
            <person name="Hartog M."/>
            <person name="Hua A."/>
            <person name="Humphray S.J."/>
            <person name="Jeong D.H."/>
            <person name="Jing Y."/>
            <person name="Jocker A."/>
            <person name="Kenton S.M."/>
            <person name="Kim D.J."/>
            <person name="Klee K."/>
            <person name="Lai H."/>
            <person name="Lang C."/>
            <person name="Lin S."/>
            <person name="Macmil S.L."/>
            <person name="Magdelenat G."/>
            <person name="Matthews L."/>
            <person name="McCorrison J."/>
            <person name="Monaghan E.L."/>
            <person name="Mun J.H."/>
            <person name="Najar F.Z."/>
            <person name="Nicholson C."/>
            <person name="Noirot C."/>
            <person name="O'Bleness M."/>
            <person name="Paule C.R."/>
            <person name="Poulain J."/>
            <person name="Prion F."/>
            <person name="Qin B."/>
            <person name="Qu C."/>
            <person name="Retzel E.F."/>
            <person name="Riddle C."/>
            <person name="Sallet E."/>
            <person name="Samain S."/>
            <person name="Samson N."/>
            <person name="Sanders I."/>
            <person name="Saurat O."/>
            <person name="Scarpelli C."/>
            <person name="Schiex T."/>
            <person name="Segurens B."/>
            <person name="Severin A.J."/>
            <person name="Sherrier D.J."/>
            <person name="Shi R."/>
            <person name="Sims S."/>
            <person name="Singer S.R."/>
            <person name="Sinharoy S."/>
            <person name="Sterck L."/>
            <person name="Viollet A."/>
            <person name="Wang B.B."/>
            <person name="Wang K."/>
            <person name="Wang M."/>
            <person name="Wang X."/>
            <person name="Warfsmann J."/>
            <person name="Weissenbach J."/>
            <person name="White D.D."/>
            <person name="White J.D."/>
            <person name="Wiley G.B."/>
            <person name="Wincker P."/>
            <person name="Xing Y."/>
            <person name="Yang L."/>
            <person name="Yao Z."/>
            <person name="Ying F."/>
            <person name="Zhai J."/>
            <person name="Zhou L."/>
            <person name="Zuber A."/>
            <person name="Denarie J."/>
            <person name="Dixon R.A."/>
            <person name="May G.D."/>
            <person name="Schwartz D.C."/>
            <person name="Rogers J."/>
            <person name="Quetier F."/>
            <person name="Town C.D."/>
            <person name="Roe B.A."/>
        </authorList>
    </citation>
    <scope>NUCLEOTIDE SEQUENCE [LARGE SCALE GENOMIC DNA]</scope>
    <source>
        <strain evidence="3">A17</strain>
        <strain evidence="4 5">cv. Jemalong A17</strain>
    </source>
</reference>
<reference evidence="3 5" key="2">
    <citation type="journal article" date="2014" name="BMC Genomics">
        <title>An improved genome release (version Mt4.0) for the model legume Medicago truncatula.</title>
        <authorList>
            <person name="Tang H."/>
            <person name="Krishnakumar V."/>
            <person name="Bidwell S."/>
            <person name="Rosen B."/>
            <person name="Chan A."/>
            <person name="Zhou S."/>
            <person name="Gentzbittel L."/>
            <person name="Childs K.L."/>
            <person name="Yandell M."/>
            <person name="Gundlach H."/>
            <person name="Mayer K.F."/>
            <person name="Schwartz D.C."/>
            <person name="Town C.D."/>
        </authorList>
    </citation>
    <scope>GENOME REANNOTATION</scope>
    <source>
        <strain evidence="3">A17</strain>
        <strain evidence="4 5">cv. Jemalong A17</strain>
    </source>
</reference>
<dbReference type="AlphaFoldDB" id="A0A072TRI8"/>
<evidence type="ECO:0000313" key="5">
    <source>
        <dbReference type="Proteomes" id="UP000002051"/>
    </source>
</evidence>
<reference evidence="4" key="3">
    <citation type="submission" date="2015-04" db="UniProtKB">
        <authorList>
            <consortium name="EnsemblPlants"/>
        </authorList>
    </citation>
    <scope>IDENTIFICATION</scope>
    <source>
        <strain evidence="4">cv. Jemalong A17</strain>
    </source>
</reference>
<accession>A0A072TRI8</accession>
<evidence type="ECO:0000256" key="1">
    <source>
        <dbReference type="ARBA" id="ARBA00006336"/>
    </source>
</evidence>
<dbReference type="InterPro" id="IPR036380">
    <property type="entry name" value="Isochorismatase-like_sf"/>
</dbReference>
<dbReference type="GO" id="GO:0008936">
    <property type="term" value="F:nicotinamidase activity"/>
    <property type="evidence" value="ECO:0000318"/>
    <property type="project" value="GO_Central"/>
</dbReference>